<dbReference type="InterPro" id="IPR027124">
    <property type="entry name" value="Swc5/CFDP1/2"/>
</dbReference>
<organism evidence="2 3">
    <name type="scientific">Spodoptera litura</name>
    <name type="common">Asian cotton leafworm</name>
    <dbReference type="NCBI Taxonomy" id="69820"/>
    <lineage>
        <taxon>Eukaryota</taxon>
        <taxon>Metazoa</taxon>
        <taxon>Ecdysozoa</taxon>
        <taxon>Arthropoda</taxon>
        <taxon>Hexapoda</taxon>
        <taxon>Insecta</taxon>
        <taxon>Pterygota</taxon>
        <taxon>Neoptera</taxon>
        <taxon>Endopterygota</taxon>
        <taxon>Lepidoptera</taxon>
        <taxon>Glossata</taxon>
        <taxon>Ditrysia</taxon>
        <taxon>Noctuoidea</taxon>
        <taxon>Noctuidae</taxon>
        <taxon>Amphipyrinae</taxon>
        <taxon>Spodoptera</taxon>
    </lineage>
</organism>
<keyword evidence="2" id="KW-1185">Reference proteome</keyword>
<gene>
    <name evidence="3" type="primary">LOC111352944</name>
</gene>
<dbReference type="OrthoDB" id="410104at2759"/>
<dbReference type="GeneID" id="111352944"/>
<dbReference type="GO" id="GO:0003824">
    <property type="term" value="F:catalytic activity"/>
    <property type="evidence" value="ECO:0007669"/>
    <property type="project" value="InterPro"/>
</dbReference>
<dbReference type="PANTHER" id="PTHR23227">
    <property type="entry name" value="BUCENTAUR RELATED"/>
    <property type="match status" value="1"/>
</dbReference>
<protein>
    <submittedName>
        <fullName evidence="3">Uncharacterized protein LOC111352944</fullName>
    </submittedName>
</protein>
<dbReference type="RefSeq" id="XP_022821436.1">
    <property type="nucleotide sequence ID" value="XM_022965668.1"/>
</dbReference>
<dbReference type="Proteomes" id="UP000301870">
    <property type="component" value="Chromosome 16"/>
</dbReference>
<dbReference type="InterPro" id="IPR005135">
    <property type="entry name" value="Endo/exonuclease/phosphatase"/>
</dbReference>
<dbReference type="SUPFAM" id="SSF56219">
    <property type="entry name" value="DNase I-like"/>
    <property type="match status" value="1"/>
</dbReference>
<reference evidence="3" key="1">
    <citation type="submission" date="2025-08" db="UniProtKB">
        <authorList>
            <consortium name="RefSeq"/>
        </authorList>
    </citation>
    <scope>IDENTIFICATION</scope>
    <source>
        <strain evidence="3">Ishihara</strain>
        <tissue evidence="3">Whole body</tissue>
    </source>
</reference>
<dbReference type="Gene3D" id="3.60.10.10">
    <property type="entry name" value="Endonuclease/exonuclease/phosphatase"/>
    <property type="match status" value="1"/>
</dbReference>
<evidence type="ECO:0000259" key="1">
    <source>
        <dbReference type="Pfam" id="PF14529"/>
    </source>
</evidence>
<accession>A0A9J7E3B4</accession>
<sequence>MGCHIEEYSEHVLCYIGETKGLYGVGFLIKKAWKNNITNFTGISERVALLQMQFGRVNISIIQAYAPTERSNDTDIENFYSDLKKAHTLADEKVIVLGDFNAKIGQPKNDEKLVLGQYGLGQRNERGEQLLEYAFEYGLAIINTYFKKRPSRRWTWKSPDESVKNEIDYIMTNVPKIVQNFEVLSNVKFRTDHRLLRETVLLSKSKKNRKGFKPPPKIPKTEEETKYYIDSLRLNIDNKLVDTSNVQSYYDVLEVAIAKSLTSQNNPKKEKRHNIISEETLALINKRSELSRIKKKDANTKKELSKLFKETSRATKGDYSKHRQKIITENLNKFRSTKRAFKELNLKKPWIQKLEGQHNNTQTRLEIIQQATAFYQDLYRNKDKTIEEDNEAHFCNNTETIRPIEEKCVYDQLKQLKSDKSPGPDGISNEALKLGHVSRYTDNRWTIKTTKWKGPVGKRKAGRPKRRWADDITELTGKDWLAIGRDRDEWKGLEEAFTRGGVHTQ</sequence>
<name>A0A9J7E3B4_SPOLT</name>
<feature type="domain" description="Endonuclease/exonuclease/phosphatase" evidence="1">
    <location>
        <begin position="59"/>
        <end position="195"/>
    </location>
</feature>
<dbReference type="PANTHER" id="PTHR23227:SF67">
    <property type="entry name" value="CRANIOFACIAL DEVELOPMENT PROTEIN 2-LIKE"/>
    <property type="match status" value="1"/>
</dbReference>
<evidence type="ECO:0000313" key="3">
    <source>
        <dbReference type="RefSeq" id="XP_022821436.1"/>
    </source>
</evidence>
<dbReference type="AlphaFoldDB" id="A0A9J7E3B4"/>
<dbReference type="Pfam" id="PF14529">
    <property type="entry name" value="Exo_endo_phos_2"/>
    <property type="match status" value="1"/>
</dbReference>
<proteinExistence type="predicted"/>
<dbReference type="InterPro" id="IPR036691">
    <property type="entry name" value="Endo/exonu/phosph_ase_sf"/>
</dbReference>
<evidence type="ECO:0000313" key="2">
    <source>
        <dbReference type="Proteomes" id="UP000301870"/>
    </source>
</evidence>
<dbReference type="KEGG" id="sliu:111352944"/>